<dbReference type="GO" id="GO:0008422">
    <property type="term" value="F:beta-glucosidase activity"/>
    <property type="evidence" value="ECO:0007669"/>
    <property type="project" value="UniProtKB-EC"/>
</dbReference>
<evidence type="ECO:0000256" key="5">
    <source>
        <dbReference type="ARBA" id="ARBA00022801"/>
    </source>
</evidence>
<dbReference type="InterPro" id="IPR017853">
    <property type="entry name" value="GH"/>
</dbReference>
<proteinExistence type="inferred from homology"/>
<keyword evidence="4 7" id="KW-0732">Signal</keyword>
<reference evidence="8 9" key="1">
    <citation type="journal article" date="2018" name="Mol. Plant">
        <title>The genome of Artemisia annua provides insight into the evolution of Asteraceae family and artemisinin biosynthesis.</title>
        <authorList>
            <person name="Shen Q."/>
            <person name="Zhang L."/>
            <person name="Liao Z."/>
            <person name="Wang S."/>
            <person name="Yan T."/>
            <person name="Shi P."/>
            <person name="Liu M."/>
            <person name="Fu X."/>
            <person name="Pan Q."/>
            <person name="Wang Y."/>
            <person name="Lv Z."/>
            <person name="Lu X."/>
            <person name="Zhang F."/>
            <person name="Jiang W."/>
            <person name="Ma Y."/>
            <person name="Chen M."/>
            <person name="Hao X."/>
            <person name="Li L."/>
            <person name="Tang Y."/>
            <person name="Lv G."/>
            <person name="Zhou Y."/>
            <person name="Sun X."/>
            <person name="Brodelius P.E."/>
            <person name="Rose J.K.C."/>
            <person name="Tang K."/>
        </authorList>
    </citation>
    <scope>NUCLEOTIDE SEQUENCE [LARGE SCALE GENOMIC DNA]</scope>
    <source>
        <strain evidence="9">cv. Huhao1</strain>
        <tissue evidence="8">Leaf</tissue>
    </source>
</reference>
<keyword evidence="6" id="KW-0326">Glycosidase</keyword>
<protein>
    <recommendedName>
        <fullName evidence="3">beta-glucosidase</fullName>
        <ecNumber evidence="3">3.2.1.21</ecNumber>
    </recommendedName>
</protein>
<feature type="chain" id="PRO_5015414938" description="beta-glucosidase" evidence="7">
    <location>
        <begin position="22"/>
        <end position="92"/>
    </location>
</feature>
<comment type="catalytic activity">
    <reaction evidence="1">
        <text>Hydrolysis of terminal, non-reducing beta-D-glucosyl residues with release of beta-D-glucose.</text>
        <dbReference type="EC" id="3.2.1.21"/>
    </reaction>
</comment>
<keyword evidence="5 8" id="KW-0378">Hydrolase</keyword>
<dbReference type="SUPFAM" id="SSF51445">
    <property type="entry name" value="(Trans)glycosidases"/>
    <property type="match status" value="1"/>
</dbReference>
<feature type="signal peptide" evidence="7">
    <location>
        <begin position="1"/>
        <end position="21"/>
    </location>
</feature>
<dbReference type="GO" id="GO:0009251">
    <property type="term" value="P:glucan catabolic process"/>
    <property type="evidence" value="ECO:0007669"/>
    <property type="project" value="TreeGrafter"/>
</dbReference>
<evidence type="ECO:0000313" key="8">
    <source>
        <dbReference type="EMBL" id="PWA56931.1"/>
    </source>
</evidence>
<keyword evidence="9" id="KW-1185">Reference proteome</keyword>
<organism evidence="8 9">
    <name type="scientific">Artemisia annua</name>
    <name type="common">Sweet wormwood</name>
    <dbReference type="NCBI Taxonomy" id="35608"/>
    <lineage>
        <taxon>Eukaryota</taxon>
        <taxon>Viridiplantae</taxon>
        <taxon>Streptophyta</taxon>
        <taxon>Embryophyta</taxon>
        <taxon>Tracheophyta</taxon>
        <taxon>Spermatophyta</taxon>
        <taxon>Magnoliopsida</taxon>
        <taxon>eudicotyledons</taxon>
        <taxon>Gunneridae</taxon>
        <taxon>Pentapetalae</taxon>
        <taxon>asterids</taxon>
        <taxon>campanulids</taxon>
        <taxon>Asterales</taxon>
        <taxon>Asteraceae</taxon>
        <taxon>Asteroideae</taxon>
        <taxon>Anthemideae</taxon>
        <taxon>Artemisiinae</taxon>
        <taxon>Artemisia</taxon>
    </lineage>
</organism>
<comment type="caution">
    <text evidence="8">The sequence shown here is derived from an EMBL/GenBank/DDBJ whole genome shotgun (WGS) entry which is preliminary data.</text>
</comment>
<dbReference type="EC" id="3.2.1.21" evidence="3"/>
<accession>A0A2U1M6R2</accession>
<dbReference type="OrthoDB" id="1730343at2759"/>
<dbReference type="PANTHER" id="PTHR30620">
    <property type="entry name" value="PERIPLASMIC BETA-GLUCOSIDASE-RELATED"/>
    <property type="match status" value="1"/>
</dbReference>
<evidence type="ECO:0000256" key="3">
    <source>
        <dbReference type="ARBA" id="ARBA00012744"/>
    </source>
</evidence>
<name>A0A2U1M6R2_ARTAN</name>
<comment type="similarity">
    <text evidence="2">Belongs to the glycosyl hydrolase 3 family.</text>
</comment>
<evidence type="ECO:0000256" key="7">
    <source>
        <dbReference type="SAM" id="SignalP"/>
    </source>
</evidence>
<dbReference type="Gene3D" id="3.20.20.300">
    <property type="entry name" value="Glycoside hydrolase, family 3, N-terminal domain"/>
    <property type="match status" value="1"/>
</dbReference>
<dbReference type="EMBL" id="PKPP01006312">
    <property type="protein sequence ID" value="PWA56931.1"/>
    <property type="molecule type" value="Genomic_DNA"/>
</dbReference>
<dbReference type="PANTHER" id="PTHR30620:SF16">
    <property type="entry name" value="LYSOSOMAL BETA GLUCOSIDASE"/>
    <property type="match status" value="1"/>
</dbReference>
<dbReference type="AlphaFoldDB" id="A0A2U1M6R2"/>
<dbReference type="InterPro" id="IPR051915">
    <property type="entry name" value="Cellulose_Degrad_GH3"/>
</dbReference>
<evidence type="ECO:0000256" key="6">
    <source>
        <dbReference type="ARBA" id="ARBA00023295"/>
    </source>
</evidence>
<evidence type="ECO:0000313" key="9">
    <source>
        <dbReference type="Proteomes" id="UP000245207"/>
    </source>
</evidence>
<evidence type="ECO:0000256" key="2">
    <source>
        <dbReference type="ARBA" id="ARBA00005336"/>
    </source>
</evidence>
<dbReference type="Proteomes" id="UP000245207">
    <property type="component" value="Unassembled WGS sequence"/>
</dbReference>
<evidence type="ECO:0000256" key="4">
    <source>
        <dbReference type="ARBA" id="ARBA00022729"/>
    </source>
</evidence>
<gene>
    <name evidence="8" type="ORF">CTI12_AA413770</name>
</gene>
<dbReference type="InterPro" id="IPR036962">
    <property type="entry name" value="Glyco_hydro_3_N_sf"/>
</dbReference>
<evidence type="ECO:0000256" key="1">
    <source>
        <dbReference type="ARBA" id="ARBA00000448"/>
    </source>
</evidence>
<sequence length="92" mass="10592">MAKPLPCVFTFLVIDCWVTTAESNGMRYKDPKQPVEVRITDLINRMSLEEKIGQMTQIDRYVATPEVMQKFSVLLNEIVGVWQAYMGMFVTV</sequence>